<proteinExistence type="inferred from homology"/>
<dbReference type="Pfam" id="PF13193">
    <property type="entry name" value="AMP-binding_C"/>
    <property type="match status" value="1"/>
</dbReference>
<dbReference type="InterPro" id="IPR000873">
    <property type="entry name" value="AMP-dep_synth/lig_dom"/>
</dbReference>
<keyword evidence="8" id="KW-1185">Reference proteome</keyword>
<evidence type="ECO:0000256" key="1">
    <source>
        <dbReference type="ARBA" id="ARBA00004275"/>
    </source>
</evidence>
<dbReference type="PROSITE" id="PS00455">
    <property type="entry name" value="AMP_BINDING"/>
    <property type="match status" value="1"/>
</dbReference>
<comment type="similarity">
    <text evidence="2">Belongs to the ATP-dependent AMP-binding enzyme family.</text>
</comment>
<dbReference type="PANTHER" id="PTHR24096">
    <property type="entry name" value="LONG-CHAIN-FATTY-ACID--COA LIGASE"/>
    <property type="match status" value="1"/>
</dbReference>
<dbReference type="Proteomes" id="UP000837857">
    <property type="component" value="Chromosome 23"/>
</dbReference>
<organism evidence="7 8">
    <name type="scientific">Iphiclides podalirius</name>
    <name type="common">scarce swallowtail</name>
    <dbReference type="NCBI Taxonomy" id="110791"/>
    <lineage>
        <taxon>Eukaryota</taxon>
        <taxon>Metazoa</taxon>
        <taxon>Ecdysozoa</taxon>
        <taxon>Arthropoda</taxon>
        <taxon>Hexapoda</taxon>
        <taxon>Insecta</taxon>
        <taxon>Pterygota</taxon>
        <taxon>Neoptera</taxon>
        <taxon>Endopterygota</taxon>
        <taxon>Lepidoptera</taxon>
        <taxon>Glossata</taxon>
        <taxon>Ditrysia</taxon>
        <taxon>Papilionoidea</taxon>
        <taxon>Papilionidae</taxon>
        <taxon>Papilioninae</taxon>
        <taxon>Iphiclides</taxon>
    </lineage>
</organism>
<keyword evidence="4" id="KW-0576">Peroxisome</keyword>
<name>A0ABN8IJQ9_9NEOP</name>
<evidence type="ECO:0000256" key="2">
    <source>
        <dbReference type="ARBA" id="ARBA00006432"/>
    </source>
</evidence>
<reference evidence="7" key="1">
    <citation type="submission" date="2022-03" db="EMBL/GenBank/DDBJ databases">
        <authorList>
            <person name="Martin H S."/>
        </authorList>
    </citation>
    <scope>NUCLEOTIDE SEQUENCE</scope>
</reference>
<dbReference type="Pfam" id="PF00501">
    <property type="entry name" value="AMP-binding"/>
    <property type="match status" value="1"/>
</dbReference>
<accession>A0ABN8IJQ9</accession>
<sequence length="509" mass="56359">MNRDQITLTNGLTNESLTCGTIAQEAMNLAVSLSRIGVQKGDVIALCSENRMEFWPTVIGAACTGAVITTINLGYRKEEFKNVMSISKPKYAIFSPRTFGDFEKTVRSLNHIHKIILYGEKRQENTLLYNELARICLNGVLKNNIDFDKFETVDVRGQTDTLFVLYSSGTTGLPKGVMLTHLNVIAACSLPVSTDPQETSIIVTPWYHVMGLIGTLRSLRVASKSVYLPKFDVDTYLKTIEMYKASQLILVPPVLVVLSKYQSNHDVSSVKLIISGAAPLHGDTIEAVRKRFTNCEAVLQGYGMTESTLAITRDTYQTVQSSKHGGVGSICEGFTVKIVDLETRNPLGPNQPGEICVKGVMVMKGYIGKDVKEDFDEEGFYKTGDIGYYDQDKYFYIVDRLKELIKYKGYQVAPAELEALLLRHPGVRDVGVVALPDETAGEVPLAFVVPQPGSALTEAELQKFVVDRVSNPKRLRGGVRFVKEIPKNPSGKILRKVLRKMIKNTASKL</sequence>
<evidence type="ECO:0000256" key="3">
    <source>
        <dbReference type="ARBA" id="ARBA00022598"/>
    </source>
</evidence>
<evidence type="ECO:0000313" key="8">
    <source>
        <dbReference type="Proteomes" id="UP000837857"/>
    </source>
</evidence>
<evidence type="ECO:0000259" key="5">
    <source>
        <dbReference type="Pfam" id="PF00501"/>
    </source>
</evidence>
<dbReference type="EMBL" id="OW152835">
    <property type="protein sequence ID" value="CAH2056388.1"/>
    <property type="molecule type" value="Genomic_DNA"/>
</dbReference>
<dbReference type="CDD" id="cd05911">
    <property type="entry name" value="Firefly_Luc_like"/>
    <property type="match status" value="1"/>
</dbReference>
<comment type="subcellular location">
    <subcellularLocation>
        <location evidence="1">Peroxisome</location>
    </subcellularLocation>
</comment>
<evidence type="ECO:0000256" key="4">
    <source>
        <dbReference type="ARBA" id="ARBA00023140"/>
    </source>
</evidence>
<protein>
    <recommendedName>
        <fullName evidence="9">Luciferin 4-monooxygenase</fullName>
    </recommendedName>
</protein>
<dbReference type="Gene3D" id="3.40.50.12780">
    <property type="entry name" value="N-terminal domain of ligase-like"/>
    <property type="match status" value="1"/>
</dbReference>
<dbReference type="SUPFAM" id="SSF56801">
    <property type="entry name" value="Acetyl-CoA synthetase-like"/>
    <property type="match status" value="1"/>
</dbReference>
<evidence type="ECO:0000259" key="6">
    <source>
        <dbReference type="Pfam" id="PF13193"/>
    </source>
</evidence>
<evidence type="ECO:0000313" key="7">
    <source>
        <dbReference type="EMBL" id="CAH2056388.1"/>
    </source>
</evidence>
<keyword evidence="3" id="KW-0436">Ligase</keyword>
<feature type="domain" description="AMP-dependent synthetase/ligase" evidence="5">
    <location>
        <begin position="13"/>
        <end position="366"/>
    </location>
</feature>
<dbReference type="InterPro" id="IPR025110">
    <property type="entry name" value="AMP-bd_C"/>
</dbReference>
<evidence type="ECO:0008006" key="9">
    <source>
        <dbReference type="Google" id="ProtNLM"/>
    </source>
</evidence>
<gene>
    <name evidence="7" type="ORF">IPOD504_LOCUS9615</name>
</gene>
<dbReference type="InterPro" id="IPR020845">
    <property type="entry name" value="AMP-binding_CS"/>
</dbReference>
<dbReference type="InterPro" id="IPR045851">
    <property type="entry name" value="AMP-bd_C_sf"/>
</dbReference>
<dbReference type="PANTHER" id="PTHR24096:SF149">
    <property type="entry name" value="AMP-BINDING DOMAIN-CONTAINING PROTEIN-RELATED"/>
    <property type="match status" value="1"/>
</dbReference>
<dbReference type="InterPro" id="IPR042099">
    <property type="entry name" value="ANL_N_sf"/>
</dbReference>
<feature type="domain" description="AMP-binding enzyme C-terminal" evidence="6">
    <location>
        <begin position="416"/>
        <end position="492"/>
    </location>
</feature>
<dbReference type="Gene3D" id="3.30.300.30">
    <property type="match status" value="1"/>
</dbReference>
<feature type="non-terminal residue" evidence="7">
    <location>
        <position position="1"/>
    </location>
</feature>